<dbReference type="OrthoDB" id="5874039at2759"/>
<evidence type="ECO:0000256" key="4">
    <source>
        <dbReference type="ARBA" id="ARBA00023054"/>
    </source>
</evidence>
<dbReference type="InterPro" id="IPR009688">
    <property type="entry name" value="FAM210A/B-like_dom"/>
</dbReference>
<feature type="coiled-coil region" evidence="6">
    <location>
        <begin position="182"/>
        <end position="217"/>
    </location>
</feature>
<gene>
    <name evidence="9" type="ORF">Anas_06668</name>
</gene>
<dbReference type="Proteomes" id="UP000326759">
    <property type="component" value="Unassembled WGS sequence"/>
</dbReference>
<dbReference type="GO" id="GO:0016020">
    <property type="term" value="C:membrane"/>
    <property type="evidence" value="ECO:0007669"/>
    <property type="project" value="UniProtKB-SubCell"/>
</dbReference>
<proteinExistence type="predicted"/>
<evidence type="ECO:0000256" key="3">
    <source>
        <dbReference type="ARBA" id="ARBA00022989"/>
    </source>
</evidence>
<name>A0A5N5SKX8_9CRUS</name>
<dbReference type="Pfam" id="PF06916">
    <property type="entry name" value="FAM210A-B_dom"/>
    <property type="match status" value="1"/>
</dbReference>
<evidence type="ECO:0000256" key="5">
    <source>
        <dbReference type="ARBA" id="ARBA00023136"/>
    </source>
</evidence>
<keyword evidence="5 7" id="KW-0472">Membrane</keyword>
<evidence type="ECO:0000256" key="1">
    <source>
        <dbReference type="ARBA" id="ARBA00004167"/>
    </source>
</evidence>
<dbReference type="PANTHER" id="PTHR21377:SF1">
    <property type="entry name" value="PROTEIN FAM210A"/>
    <property type="match status" value="1"/>
</dbReference>
<comment type="subcellular location">
    <subcellularLocation>
        <location evidence="1">Membrane</location>
        <topology evidence="1">Single-pass membrane protein</topology>
    </subcellularLocation>
</comment>
<dbReference type="GO" id="GO:0005739">
    <property type="term" value="C:mitochondrion"/>
    <property type="evidence" value="ECO:0007669"/>
    <property type="project" value="TreeGrafter"/>
</dbReference>
<protein>
    <submittedName>
        <fullName evidence="9">C18orf19-like protein B</fullName>
    </submittedName>
</protein>
<feature type="domain" description="DUF1279" evidence="8">
    <location>
        <begin position="81"/>
        <end position="164"/>
    </location>
</feature>
<evidence type="ECO:0000256" key="7">
    <source>
        <dbReference type="SAM" id="Phobius"/>
    </source>
</evidence>
<evidence type="ECO:0000313" key="9">
    <source>
        <dbReference type="EMBL" id="KAB7494249.1"/>
    </source>
</evidence>
<reference evidence="9 10" key="1">
    <citation type="journal article" date="2019" name="PLoS Biol.">
        <title>Sex chromosomes control vertical transmission of feminizing Wolbachia symbionts in an isopod.</title>
        <authorList>
            <person name="Becking T."/>
            <person name="Chebbi M.A."/>
            <person name="Giraud I."/>
            <person name="Moumen B."/>
            <person name="Laverre T."/>
            <person name="Caubet Y."/>
            <person name="Peccoud J."/>
            <person name="Gilbert C."/>
            <person name="Cordaux R."/>
        </authorList>
    </citation>
    <scope>NUCLEOTIDE SEQUENCE [LARGE SCALE GENOMIC DNA]</scope>
    <source>
        <strain evidence="9">ANa2</strain>
        <tissue evidence="9">Whole body excluding digestive tract and cuticle</tissue>
    </source>
</reference>
<evidence type="ECO:0000313" key="10">
    <source>
        <dbReference type="Proteomes" id="UP000326759"/>
    </source>
</evidence>
<evidence type="ECO:0000259" key="8">
    <source>
        <dbReference type="Pfam" id="PF06916"/>
    </source>
</evidence>
<keyword evidence="4 6" id="KW-0175">Coiled coil</keyword>
<evidence type="ECO:0000256" key="2">
    <source>
        <dbReference type="ARBA" id="ARBA00022692"/>
    </source>
</evidence>
<feature type="transmembrane region" description="Helical" evidence="7">
    <location>
        <begin position="90"/>
        <end position="113"/>
    </location>
</feature>
<keyword evidence="10" id="KW-1185">Reference proteome</keyword>
<dbReference type="InterPro" id="IPR045866">
    <property type="entry name" value="FAM210A/B-like"/>
</dbReference>
<comment type="caution">
    <text evidence="9">The sequence shown here is derived from an EMBL/GenBank/DDBJ whole genome shotgun (WGS) entry which is preliminary data.</text>
</comment>
<organism evidence="9 10">
    <name type="scientific">Armadillidium nasatum</name>
    <dbReference type="NCBI Taxonomy" id="96803"/>
    <lineage>
        <taxon>Eukaryota</taxon>
        <taxon>Metazoa</taxon>
        <taxon>Ecdysozoa</taxon>
        <taxon>Arthropoda</taxon>
        <taxon>Crustacea</taxon>
        <taxon>Multicrustacea</taxon>
        <taxon>Malacostraca</taxon>
        <taxon>Eumalacostraca</taxon>
        <taxon>Peracarida</taxon>
        <taxon>Isopoda</taxon>
        <taxon>Oniscidea</taxon>
        <taxon>Crinocheta</taxon>
        <taxon>Armadillidiidae</taxon>
        <taxon>Armadillidium</taxon>
    </lineage>
</organism>
<keyword evidence="2 7" id="KW-0812">Transmembrane</keyword>
<sequence length="261" mass="31197">MNSPKYLKRFEVRNQLPNYVGCANYYSILNRSERNSFQYRLSSHTKFPACHYHLKSLLYKEKVGDNSTDKDQNEENLSLFQKLKLMYTRYWYVVIPVHGVTSIFWFGGFFFAAKSGVDITPILEKLNISMPYLLESDIGYYGIAYAMYKIASPARYTVTLGCTTFAINYLKNRGYIKPVPTKEELKVMYEDKREELKEKSEEIVEKYQEKKGEMKEMYHEKVVELREKYHDKADEMRGRYKERRRKLPTTIRFTQKKREWG</sequence>
<dbReference type="EMBL" id="SEYY01024265">
    <property type="protein sequence ID" value="KAB7494249.1"/>
    <property type="molecule type" value="Genomic_DNA"/>
</dbReference>
<evidence type="ECO:0000256" key="6">
    <source>
        <dbReference type="SAM" id="Coils"/>
    </source>
</evidence>
<keyword evidence="3 7" id="KW-1133">Transmembrane helix</keyword>
<dbReference type="AlphaFoldDB" id="A0A5N5SKX8"/>
<dbReference type="PANTHER" id="PTHR21377">
    <property type="entry name" value="PROTEIN FAM210B, MITOCHONDRIAL"/>
    <property type="match status" value="1"/>
</dbReference>
<accession>A0A5N5SKX8</accession>